<organism evidence="1 2">
    <name type="scientific">Coemansia helicoidea</name>
    <dbReference type="NCBI Taxonomy" id="1286919"/>
    <lineage>
        <taxon>Eukaryota</taxon>
        <taxon>Fungi</taxon>
        <taxon>Fungi incertae sedis</taxon>
        <taxon>Zoopagomycota</taxon>
        <taxon>Kickxellomycotina</taxon>
        <taxon>Kickxellomycetes</taxon>
        <taxon>Kickxellales</taxon>
        <taxon>Kickxellaceae</taxon>
        <taxon>Coemansia</taxon>
    </lineage>
</organism>
<sequence length="309" mass="32413">MMPPGAPAGGGEGMFRIFWPVHLCQRLAESGYLVGWDLGGGVVVVASKTAFANAAQVAADLAGFHGQQHELRIPPAIVGYLSREGEGLCEPEPRDHSPVWIDAFTARTQVAFRDVLVFGAPVPGRAIVTIYEESIGQPWHFYSATPLNLDLTVAPAPLAAVPDGQLPLQHILDYVNMAGQLYEHIHAPPLPAGVAAAPTAAAAAAAAEHGVLAARACGAFLALAGRFLRMVDVSVVGRKIKRFSAVGQQLDLAVRKSVHLAEQWGAVCGTGRAAAAAGGRQRHTALYAYLWNSAWVIALDVALGCILGA</sequence>
<dbReference type="Proteomes" id="UP001140087">
    <property type="component" value="Unassembled WGS sequence"/>
</dbReference>
<proteinExistence type="predicted"/>
<accession>A0ACC1KRG8</accession>
<keyword evidence="2" id="KW-1185">Reference proteome</keyword>
<feature type="non-terminal residue" evidence="1">
    <location>
        <position position="309"/>
    </location>
</feature>
<name>A0ACC1KRG8_9FUNG</name>
<gene>
    <name evidence="1" type="ORF">H4R21_005818</name>
</gene>
<comment type="caution">
    <text evidence="1">The sequence shown here is derived from an EMBL/GenBank/DDBJ whole genome shotgun (WGS) entry which is preliminary data.</text>
</comment>
<protein>
    <submittedName>
        <fullName evidence="1">Uncharacterized protein</fullName>
    </submittedName>
</protein>
<evidence type="ECO:0000313" key="2">
    <source>
        <dbReference type="Proteomes" id="UP001140087"/>
    </source>
</evidence>
<evidence type="ECO:0000313" key="1">
    <source>
        <dbReference type="EMBL" id="KAJ2793627.1"/>
    </source>
</evidence>
<reference evidence="1" key="1">
    <citation type="submission" date="2022-07" db="EMBL/GenBank/DDBJ databases">
        <title>Phylogenomic reconstructions and comparative analyses of Kickxellomycotina fungi.</title>
        <authorList>
            <person name="Reynolds N.K."/>
            <person name="Stajich J.E."/>
            <person name="Barry K."/>
            <person name="Grigoriev I.V."/>
            <person name="Crous P."/>
            <person name="Smith M.E."/>
        </authorList>
    </citation>
    <scope>NUCLEOTIDE SEQUENCE</scope>
    <source>
        <strain evidence="1">BCRC 34780</strain>
    </source>
</reference>
<dbReference type="EMBL" id="JANBUN010002805">
    <property type="protein sequence ID" value="KAJ2793627.1"/>
    <property type="molecule type" value="Genomic_DNA"/>
</dbReference>